<dbReference type="GO" id="GO:0009952">
    <property type="term" value="P:anterior/posterior pattern specification"/>
    <property type="evidence" value="ECO:0007669"/>
    <property type="project" value="TreeGrafter"/>
</dbReference>
<dbReference type="InterPro" id="IPR001356">
    <property type="entry name" value="HD"/>
</dbReference>
<protein>
    <submittedName>
        <fullName evidence="12">Hox3</fullName>
    </submittedName>
</protein>
<evidence type="ECO:0000256" key="2">
    <source>
        <dbReference type="ARBA" id="ARBA00004123"/>
    </source>
</evidence>
<feature type="compositionally biased region" description="Pro residues" evidence="10">
    <location>
        <begin position="182"/>
        <end position="192"/>
    </location>
</feature>
<keyword evidence="6 8" id="KW-0371">Homeobox</keyword>
<feature type="compositionally biased region" description="Low complexity" evidence="10">
    <location>
        <begin position="193"/>
        <end position="210"/>
    </location>
</feature>
<dbReference type="PROSITE" id="PS50071">
    <property type="entry name" value="HOMEOBOX_2"/>
    <property type="match status" value="1"/>
</dbReference>
<feature type="non-terminal residue" evidence="12">
    <location>
        <position position="294"/>
    </location>
</feature>
<evidence type="ECO:0000256" key="8">
    <source>
        <dbReference type="PROSITE-ProRule" id="PRU00108"/>
    </source>
</evidence>
<dbReference type="GO" id="GO:0005634">
    <property type="term" value="C:nucleus"/>
    <property type="evidence" value="ECO:0007669"/>
    <property type="project" value="UniProtKB-SubCell"/>
</dbReference>
<proteinExistence type="evidence at transcript level"/>
<evidence type="ECO:0000256" key="9">
    <source>
        <dbReference type="RuleBase" id="RU000682"/>
    </source>
</evidence>
<name>A0A0M3WMG9_PENVA</name>
<evidence type="ECO:0000256" key="5">
    <source>
        <dbReference type="ARBA" id="ARBA00023125"/>
    </source>
</evidence>
<gene>
    <name evidence="12" type="primary">Hox3</name>
</gene>
<keyword evidence="7 8" id="KW-0539">Nucleus</keyword>
<organism evidence="12">
    <name type="scientific">Penaeus vannamei</name>
    <name type="common">Whiteleg shrimp</name>
    <name type="synonym">Litopenaeus vannamei</name>
    <dbReference type="NCBI Taxonomy" id="6689"/>
    <lineage>
        <taxon>Eukaryota</taxon>
        <taxon>Metazoa</taxon>
        <taxon>Ecdysozoa</taxon>
        <taxon>Arthropoda</taxon>
        <taxon>Crustacea</taxon>
        <taxon>Multicrustacea</taxon>
        <taxon>Malacostraca</taxon>
        <taxon>Eumalacostraca</taxon>
        <taxon>Eucarida</taxon>
        <taxon>Decapoda</taxon>
        <taxon>Dendrobranchiata</taxon>
        <taxon>Penaeoidea</taxon>
        <taxon>Penaeidae</taxon>
        <taxon>Penaeus</taxon>
    </lineage>
</organism>
<dbReference type="CDD" id="cd00086">
    <property type="entry name" value="homeodomain"/>
    <property type="match status" value="1"/>
</dbReference>
<feature type="compositionally biased region" description="Pro residues" evidence="10">
    <location>
        <begin position="141"/>
        <end position="162"/>
    </location>
</feature>
<evidence type="ECO:0000256" key="3">
    <source>
        <dbReference type="ARBA" id="ARBA00009107"/>
    </source>
</evidence>
<dbReference type="PRINTS" id="PR00024">
    <property type="entry name" value="HOMEOBOX"/>
</dbReference>
<feature type="domain" description="Homeobox" evidence="11">
    <location>
        <begin position="241"/>
        <end position="294"/>
    </location>
</feature>
<accession>A0A0M3WMG9</accession>
<evidence type="ECO:0000256" key="1">
    <source>
        <dbReference type="ARBA" id="ARBA00003263"/>
    </source>
</evidence>
<keyword evidence="4" id="KW-0217">Developmental protein</keyword>
<feature type="region of interest" description="Disordered" evidence="10">
    <location>
        <begin position="135"/>
        <end position="246"/>
    </location>
</feature>
<dbReference type="PANTHER" id="PTHR45664:SF11">
    <property type="entry name" value="HOMEOBOX PROTEIN HOX-B3"/>
    <property type="match status" value="1"/>
</dbReference>
<evidence type="ECO:0000256" key="4">
    <source>
        <dbReference type="ARBA" id="ARBA00022473"/>
    </source>
</evidence>
<dbReference type="EMBL" id="KM496277">
    <property type="protein sequence ID" value="AKM12285.1"/>
    <property type="molecule type" value="mRNA"/>
</dbReference>
<dbReference type="InterPro" id="IPR020479">
    <property type="entry name" value="HD_metazoa"/>
</dbReference>
<dbReference type="OrthoDB" id="6159439at2759"/>
<dbReference type="SUPFAM" id="SSF46689">
    <property type="entry name" value="Homeodomain-like"/>
    <property type="match status" value="1"/>
</dbReference>
<dbReference type="Gene3D" id="1.10.10.60">
    <property type="entry name" value="Homeodomain-like"/>
    <property type="match status" value="1"/>
</dbReference>
<comment type="subcellular location">
    <subcellularLocation>
        <location evidence="2 8 9">Nucleus</location>
    </subcellularLocation>
</comment>
<evidence type="ECO:0000256" key="7">
    <source>
        <dbReference type="ARBA" id="ARBA00023242"/>
    </source>
</evidence>
<dbReference type="PANTHER" id="PTHR45664">
    <property type="entry name" value="PROTEIN ZERKNUELLT 1-RELATED"/>
    <property type="match status" value="1"/>
</dbReference>
<evidence type="ECO:0000256" key="6">
    <source>
        <dbReference type="ARBA" id="ARBA00023155"/>
    </source>
</evidence>
<reference evidence="12" key="1">
    <citation type="submission" date="2014-09" db="EMBL/GenBank/DDBJ databases">
        <title>Expression pattern of Hox genes in early development of Litopenaeus vannamei.</title>
        <authorList>
            <person name="Sun X."/>
            <person name="Wei J."/>
            <person name="Yuan J."/>
            <person name="Zhang X."/>
            <person name="Xiang J."/>
        </authorList>
    </citation>
    <scope>NUCLEOTIDE SEQUENCE</scope>
</reference>
<dbReference type="Pfam" id="PF00046">
    <property type="entry name" value="Homeodomain"/>
    <property type="match status" value="1"/>
</dbReference>
<dbReference type="AlphaFoldDB" id="A0A0M3WMG9"/>
<evidence type="ECO:0000313" key="12">
    <source>
        <dbReference type="EMBL" id="AKM12285.1"/>
    </source>
</evidence>
<evidence type="ECO:0000259" key="11">
    <source>
        <dbReference type="PROSITE" id="PS50071"/>
    </source>
</evidence>
<dbReference type="GO" id="GO:0000981">
    <property type="term" value="F:DNA-binding transcription factor activity, RNA polymerase II-specific"/>
    <property type="evidence" value="ECO:0007669"/>
    <property type="project" value="TreeGrafter"/>
</dbReference>
<dbReference type="GO" id="GO:0000978">
    <property type="term" value="F:RNA polymerase II cis-regulatory region sequence-specific DNA binding"/>
    <property type="evidence" value="ECO:0007669"/>
    <property type="project" value="TreeGrafter"/>
</dbReference>
<comment type="similarity">
    <text evidence="3">Belongs to the Antp homeobox family.</text>
</comment>
<keyword evidence="5 8" id="KW-0238">DNA-binding</keyword>
<dbReference type="InterPro" id="IPR009057">
    <property type="entry name" value="Homeodomain-like_sf"/>
</dbReference>
<comment type="function">
    <text evidence="1">Sequence-specific transcription factor which is part of a developmental regulatory system that provides cells with specific positional identities on the anterior-posterior axis.</text>
</comment>
<sequence length="294" mass="32018">MGEPGQGSVHLVPCETQDIPAASAGVVPPPASAMQKTFYETYPAQPPAYTSYYENAFNNGYGYDMAGAACGQYYDEYVDYRAACGLASNMMPQHMVMPQGHHQPEYGAYMAGPQMGYCEPSPVGFNKEYMAWAREAQQQPRPQPGKKSPPPVSVAAAQPPPVQTQVPALPQPPQPQAQHQPPQQPQQQPPPLQHNTGVQGQPPQVVTPPNQLTPISLPSGTEYDGSDGVSVNGSSGGQGGGPAKRARTAYTSAQLVELEKEFHFNRYLCRPRRIEMAALLNLSERQIKIWFQNR</sequence>
<evidence type="ECO:0000256" key="10">
    <source>
        <dbReference type="SAM" id="MobiDB-lite"/>
    </source>
</evidence>
<dbReference type="SMART" id="SM00389">
    <property type="entry name" value="HOX"/>
    <property type="match status" value="1"/>
</dbReference>